<protein>
    <submittedName>
        <fullName evidence="1">Uncharacterized protein</fullName>
    </submittedName>
</protein>
<reference evidence="1" key="1">
    <citation type="submission" date="2020-12" db="EMBL/GenBank/DDBJ databases">
        <title>Metabolic potential, ecology and presence of endohyphal bacteria is reflected in genomic diversity of Mucoromycotina.</title>
        <authorList>
            <person name="Muszewska A."/>
            <person name="Okrasinska A."/>
            <person name="Steczkiewicz K."/>
            <person name="Drgas O."/>
            <person name="Orlowska M."/>
            <person name="Perlinska-Lenart U."/>
            <person name="Aleksandrzak-Piekarczyk T."/>
            <person name="Szatraj K."/>
            <person name="Zielenkiewicz U."/>
            <person name="Pilsyk S."/>
            <person name="Malc E."/>
            <person name="Mieczkowski P."/>
            <person name="Kruszewska J.S."/>
            <person name="Biernat P."/>
            <person name="Pawlowska J."/>
        </authorList>
    </citation>
    <scope>NUCLEOTIDE SEQUENCE</scope>
    <source>
        <strain evidence="1">WA0000051536</strain>
    </source>
</reference>
<evidence type="ECO:0000313" key="1">
    <source>
        <dbReference type="EMBL" id="KAG2175132.1"/>
    </source>
</evidence>
<dbReference type="EMBL" id="JAEPRA010000015">
    <property type="protein sequence ID" value="KAG2175132.1"/>
    <property type="molecule type" value="Genomic_DNA"/>
</dbReference>
<proteinExistence type="predicted"/>
<comment type="caution">
    <text evidence="1">The sequence shown here is derived from an EMBL/GenBank/DDBJ whole genome shotgun (WGS) entry which is preliminary data.</text>
</comment>
<sequence length="79" mass="8628">MNTSQDHTAHVPSPFANLSIMAPALVGINLPGPMRTAARPTVEELKDWLISAKQRTKQLKGYVKSGHMTGLEKLATMNE</sequence>
<dbReference type="Proteomes" id="UP000612746">
    <property type="component" value="Unassembled WGS sequence"/>
</dbReference>
<keyword evidence="2" id="KW-1185">Reference proteome</keyword>
<gene>
    <name evidence="1" type="ORF">INT44_007610</name>
</gene>
<organism evidence="1 2">
    <name type="scientific">Umbelopsis vinacea</name>
    <dbReference type="NCBI Taxonomy" id="44442"/>
    <lineage>
        <taxon>Eukaryota</taxon>
        <taxon>Fungi</taxon>
        <taxon>Fungi incertae sedis</taxon>
        <taxon>Mucoromycota</taxon>
        <taxon>Mucoromycotina</taxon>
        <taxon>Umbelopsidomycetes</taxon>
        <taxon>Umbelopsidales</taxon>
        <taxon>Umbelopsidaceae</taxon>
        <taxon>Umbelopsis</taxon>
    </lineage>
</organism>
<evidence type="ECO:0000313" key="2">
    <source>
        <dbReference type="Proteomes" id="UP000612746"/>
    </source>
</evidence>
<name>A0A8H7UB69_9FUNG</name>
<dbReference type="AlphaFoldDB" id="A0A8H7UB69"/>
<accession>A0A8H7UB69</accession>